<dbReference type="AlphaFoldDB" id="A0A8J8SY92"/>
<accession>A0A8J8SY92</accession>
<dbReference type="EMBL" id="RRYP01016702">
    <property type="protein sequence ID" value="TNV74703.1"/>
    <property type="molecule type" value="Genomic_DNA"/>
</dbReference>
<keyword evidence="2" id="KW-1185">Reference proteome</keyword>
<evidence type="ECO:0000313" key="1">
    <source>
        <dbReference type="EMBL" id="TNV74703.1"/>
    </source>
</evidence>
<gene>
    <name evidence="1" type="ORF">FGO68_gene4881</name>
</gene>
<name>A0A8J8SY92_HALGN</name>
<dbReference type="Proteomes" id="UP000785679">
    <property type="component" value="Unassembled WGS sequence"/>
</dbReference>
<sequence length="949" mass="109544">MNSLIAFPIDQPTFDPANFTIIIEDSNFARFSSCGSLLSNFHLPEIVKEQPPYRGWLGQQRYIGYANQWQQAANAFLNKRYLLYKPSTYLQRRSNPISPFNRYNNKKFDSLVYLRNNTFSGFNYLKNIHHEGDQRRKTWGIDVVSHVGMRNQGLIINFYGNFNQSYLSIENNTFSNIYQAYQVFETKSNYSQQYIQNIFGSQYIFEESTEPYLQINHLISVMNVTASLIIINDNIYRSISIVGPFINLAEQPRCYTTAFIIANNHFSTIQGILNSNILQITRSKGQFELNYVAPPNVDAKPGYVNKDMEDYLLGGSIGVMGNTFIDICGGENVDASIMLIGVRHGLYDDYANKRAHFPIMENQYFTDKFYHKYYQNDQDDYFKDVNIKHPKIGEIHLQRMGVNISGNIYTNICMGPEVYEYNKFIIDWMYIKARGSLASFIFISQVHIYNETFIDIGSYSQNYSDKLQMKIKNINYLQPRSIYQRVVLQYDIPDYLNHTLSTSLLVVQYGQQLIMGGCTFDNIWLIDRINALSRSQAQGLILYTEIFKGEVTLGMPGAPMVLKNLNGFLNDRNIEKMKSEYELTTTSSEHFAQYGVGSVLFNLHNSSNSYQKVFVQNLELKNSYFCGNKVRSYEQNVRTSAILSTNLADEGYLNVPENFTISDINITDVNFEGISNYFEILGQFAKIEKFIIKNIGLKDFPASSTFIIDFIGSDRVLRDPKHSSSIFKVYLFSSESHYQSWITIDTMKMSNINPTSGAFPIFNFDKAFNKLPSDQSAIIMNSIQLKDSLNMDATIDKDFWPKGSLFKIETPGQVNLRVSIFFLNMTRVFSQCKFFFNSYQIQMVFSKLQGPQARQQFEIQRQLILLARTLPYYMYHLILQPPLFLKNHTSLETNQSLQISNCFSLCTPQIKSDNSLSLVCSKQYQFQQLPFRKVISQDIIMLKKVPSLT</sequence>
<comment type="caution">
    <text evidence="1">The sequence shown here is derived from an EMBL/GenBank/DDBJ whole genome shotgun (WGS) entry which is preliminary data.</text>
</comment>
<organism evidence="1 2">
    <name type="scientific">Halteria grandinella</name>
    <dbReference type="NCBI Taxonomy" id="5974"/>
    <lineage>
        <taxon>Eukaryota</taxon>
        <taxon>Sar</taxon>
        <taxon>Alveolata</taxon>
        <taxon>Ciliophora</taxon>
        <taxon>Intramacronucleata</taxon>
        <taxon>Spirotrichea</taxon>
        <taxon>Stichotrichia</taxon>
        <taxon>Sporadotrichida</taxon>
        <taxon>Halteriidae</taxon>
        <taxon>Halteria</taxon>
    </lineage>
</organism>
<reference evidence="1" key="1">
    <citation type="submission" date="2019-06" db="EMBL/GenBank/DDBJ databases">
        <authorList>
            <person name="Zheng W."/>
        </authorList>
    </citation>
    <scope>NUCLEOTIDE SEQUENCE</scope>
    <source>
        <strain evidence="1">QDHG01</strain>
    </source>
</reference>
<dbReference type="OrthoDB" id="327389at2759"/>
<proteinExistence type="predicted"/>
<protein>
    <submittedName>
        <fullName evidence="1">Uncharacterized protein</fullName>
    </submittedName>
</protein>
<evidence type="ECO:0000313" key="2">
    <source>
        <dbReference type="Proteomes" id="UP000785679"/>
    </source>
</evidence>